<dbReference type="AlphaFoldDB" id="A0A5B7GY09"/>
<comment type="caution">
    <text evidence="1">The sequence shown here is derived from an EMBL/GenBank/DDBJ whole genome shotgun (WGS) entry which is preliminary data.</text>
</comment>
<name>A0A5B7GY09_PORTR</name>
<dbReference type="EMBL" id="VSRR010018897">
    <property type="protein sequence ID" value="MPC61758.1"/>
    <property type="molecule type" value="Genomic_DNA"/>
</dbReference>
<sequence length="47" mass="5268">MEGRRGLSPAVNLDALIIRIVTVKLQNKAFPFATTHGPLKRRPLQWG</sequence>
<evidence type="ECO:0000313" key="1">
    <source>
        <dbReference type="EMBL" id="MPC61758.1"/>
    </source>
</evidence>
<organism evidence="1 2">
    <name type="scientific">Portunus trituberculatus</name>
    <name type="common">Swimming crab</name>
    <name type="synonym">Neptunus trituberculatus</name>
    <dbReference type="NCBI Taxonomy" id="210409"/>
    <lineage>
        <taxon>Eukaryota</taxon>
        <taxon>Metazoa</taxon>
        <taxon>Ecdysozoa</taxon>
        <taxon>Arthropoda</taxon>
        <taxon>Crustacea</taxon>
        <taxon>Multicrustacea</taxon>
        <taxon>Malacostraca</taxon>
        <taxon>Eumalacostraca</taxon>
        <taxon>Eucarida</taxon>
        <taxon>Decapoda</taxon>
        <taxon>Pleocyemata</taxon>
        <taxon>Brachyura</taxon>
        <taxon>Eubrachyura</taxon>
        <taxon>Portunoidea</taxon>
        <taxon>Portunidae</taxon>
        <taxon>Portuninae</taxon>
        <taxon>Portunus</taxon>
    </lineage>
</organism>
<keyword evidence="2" id="KW-1185">Reference proteome</keyword>
<proteinExistence type="predicted"/>
<gene>
    <name evidence="1" type="ORF">E2C01_055834</name>
</gene>
<dbReference type="Proteomes" id="UP000324222">
    <property type="component" value="Unassembled WGS sequence"/>
</dbReference>
<accession>A0A5B7GY09</accession>
<protein>
    <submittedName>
        <fullName evidence="1">Uncharacterized protein</fullName>
    </submittedName>
</protein>
<evidence type="ECO:0000313" key="2">
    <source>
        <dbReference type="Proteomes" id="UP000324222"/>
    </source>
</evidence>
<reference evidence="1 2" key="1">
    <citation type="submission" date="2019-05" db="EMBL/GenBank/DDBJ databases">
        <title>Another draft genome of Portunus trituberculatus and its Hox gene families provides insights of decapod evolution.</title>
        <authorList>
            <person name="Jeong J.-H."/>
            <person name="Song I."/>
            <person name="Kim S."/>
            <person name="Choi T."/>
            <person name="Kim D."/>
            <person name="Ryu S."/>
            <person name="Kim W."/>
        </authorList>
    </citation>
    <scope>NUCLEOTIDE SEQUENCE [LARGE SCALE GENOMIC DNA]</scope>
    <source>
        <tissue evidence="1">Muscle</tissue>
    </source>
</reference>